<keyword evidence="6" id="KW-0067">ATP-binding</keyword>
<reference evidence="13" key="1">
    <citation type="submission" date="2021-04" db="EMBL/GenBank/DDBJ databases">
        <authorList>
            <person name="Hartkoorn R.C."/>
            <person name="Beaudoing E."/>
            <person name="Hot D."/>
        </authorList>
    </citation>
    <scope>NUCLEOTIDE SEQUENCE</scope>
    <source>
        <strain evidence="13">NRRL B-16292</strain>
    </source>
</reference>
<keyword evidence="9" id="KW-0472">Membrane</keyword>
<dbReference type="Pfam" id="PF18269">
    <property type="entry name" value="T3SS_ATPase_C"/>
    <property type="match status" value="1"/>
</dbReference>
<sequence length="440" mass="46433">MTLTSALQQRLAAARQAAHPRVTGRVSSIVGLSVTVTGVEGRVGDLVEIGDPERMPPVPAEVVSIEGDRLACLPLGPLTGIGAGSPVRSTGGPLRIAVGEQLRGRVLDGLGRPMDGGPALFGLEQVSVENDAPDALARGRVQEPLSLGVRALDTLVPCGRGQRVGIFAGSGVGKSSLMSMITRGTDAEISVIGLVGERGREVREFIENDLGPEGLARSVVVIATSDQPPLVRLRAGFVATRIAEFFRDGGADVLLLMDSLTRTAMAQREVGLSAGEPPATRGYPPSVFALLPRLLERAGPAPVGSITGLYTVLVEGDDHNEPIADAARSILDGHITLDRRLATSGHFPSIDVLESVSRVANAVTTREQRANATALRRMLAAHRDVRELVEIGAYVPGTNPDADRARQLWPQINDFLRQDMDDTTPAPRAWEMLDALVAGG</sequence>
<keyword evidence="10" id="KW-0066">ATP synthesis</keyword>
<dbReference type="RefSeq" id="WP_259859279.1">
    <property type="nucleotide sequence ID" value="NZ_BAAAST010000002.1"/>
</dbReference>
<gene>
    <name evidence="13" type="ORF">Dfulv_41415</name>
</gene>
<dbReference type="InterPro" id="IPR040627">
    <property type="entry name" value="T3SS_ATPase_C"/>
</dbReference>
<dbReference type="Proteomes" id="UP001059617">
    <property type="component" value="Chromosome"/>
</dbReference>
<keyword evidence="10" id="KW-0139">CF(1)</keyword>
<evidence type="ECO:0000256" key="10">
    <source>
        <dbReference type="ARBA" id="ARBA00023196"/>
    </source>
</evidence>
<dbReference type="InterPro" id="IPR027417">
    <property type="entry name" value="P-loop_NTPase"/>
</dbReference>
<dbReference type="InterPro" id="IPR005714">
    <property type="entry name" value="ATPase_T3SS_FliI/YscN"/>
</dbReference>
<keyword evidence="7" id="KW-0653">Protein transport</keyword>
<evidence type="ECO:0000256" key="1">
    <source>
        <dbReference type="ARBA" id="ARBA00004496"/>
    </source>
</evidence>
<dbReference type="PROSITE" id="PS00152">
    <property type="entry name" value="ATPASE_ALPHA_BETA"/>
    <property type="match status" value="1"/>
</dbReference>
<feature type="domain" description="AAA+ ATPase" evidence="12">
    <location>
        <begin position="160"/>
        <end position="341"/>
    </location>
</feature>
<dbReference type="NCBIfam" id="TIGR01026">
    <property type="entry name" value="fliI_yscN"/>
    <property type="match status" value="1"/>
</dbReference>
<dbReference type="Gene3D" id="3.40.50.12240">
    <property type="match status" value="1"/>
</dbReference>
<dbReference type="InterPro" id="IPR000194">
    <property type="entry name" value="ATPase_F1/V1/A1_a/bsu_nucl-bd"/>
</dbReference>
<protein>
    <submittedName>
        <fullName evidence="13">FliI/YscN family ATPase</fullName>
    </submittedName>
</protein>
<evidence type="ECO:0000256" key="6">
    <source>
        <dbReference type="ARBA" id="ARBA00022840"/>
    </source>
</evidence>
<reference evidence="13" key="2">
    <citation type="submission" date="2022-09" db="EMBL/GenBank/DDBJ databases">
        <title>Biosynthetic gene clusters of Dactylosporangioum fulvum.</title>
        <authorList>
            <person name="Caradec T."/>
        </authorList>
    </citation>
    <scope>NUCLEOTIDE SEQUENCE</scope>
    <source>
        <strain evidence="13">NRRL B-16292</strain>
    </source>
</reference>
<keyword evidence="4" id="KW-0963">Cytoplasm</keyword>
<dbReference type="SUPFAM" id="SSF52540">
    <property type="entry name" value="P-loop containing nucleoside triphosphate hydrolases"/>
    <property type="match status" value="1"/>
</dbReference>
<accession>A0ABY5VWT5</accession>
<evidence type="ECO:0000313" key="14">
    <source>
        <dbReference type="Proteomes" id="UP001059617"/>
    </source>
</evidence>
<dbReference type="PANTHER" id="PTHR15184:SF9">
    <property type="entry name" value="SPI-1 TYPE 3 SECRETION SYSTEM ATPASE"/>
    <property type="match status" value="1"/>
</dbReference>
<evidence type="ECO:0000256" key="8">
    <source>
        <dbReference type="ARBA" id="ARBA00022967"/>
    </source>
</evidence>
<proteinExistence type="predicted"/>
<dbReference type="SMART" id="SM00382">
    <property type="entry name" value="AAA"/>
    <property type="match status" value="1"/>
</dbReference>
<comment type="catalytic activity">
    <reaction evidence="11">
        <text>ATP + H2O + cellular proteinSide 1 = ADP + phosphate + cellular proteinSide 2.</text>
        <dbReference type="EC" id="7.4.2.8"/>
    </reaction>
</comment>
<name>A0ABY5VWT5_9ACTN</name>
<keyword evidence="2" id="KW-0813">Transport</keyword>
<evidence type="ECO:0000256" key="5">
    <source>
        <dbReference type="ARBA" id="ARBA00022741"/>
    </source>
</evidence>
<evidence type="ECO:0000259" key="12">
    <source>
        <dbReference type="SMART" id="SM00382"/>
    </source>
</evidence>
<dbReference type="InterPro" id="IPR003593">
    <property type="entry name" value="AAA+_ATPase"/>
</dbReference>
<evidence type="ECO:0000256" key="7">
    <source>
        <dbReference type="ARBA" id="ARBA00022927"/>
    </source>
</evidence>
<evidence type="ECO:0000313" key="13">
    <source>
        <dbReference type="EMBL" id="UWP81514.1"/>
    </source>
</evidence>
<dbReference type="InterPro" id="IPR050053">
    <property type="entry name" value="ATPase_alpha/beta_chains"/>
</dbReference>
<evidence type="ECO:0000256" key="3">
    <source>
        <dbReference type="ARBA" id="ARBA00022475"/>
    </source>
</evidence>
<comment type="subcellular location">
    <subcellularLocation>
        <location evidence="1">Cytoplasm</location>
    </subcellularLocation>
</comment>
<evidence type="ECO:0000256" key="2">
    <source>
        <dbReference type="ARBA" id="ARBA00022448"/>
    </source>
</evidence>
<keyword evidence="3" id="KW-1003">Cell membrane</keyword>
<evidence type="ECO:0000256" key="9">
    <source>
        <dbReference type="ARBA" id="ARBA00023136"/>
    </source>
</evidence>
<organism evidence="13 14">
    <name type="scientific">Dactylosporangium fulvum</name>
    <dbReference type="NCBI Taxonomy" id="53359"/>
    <lineage>
        <taxon>Bacteria</taxon>
        <taxon>Bacillati</taxon>
        <taxon>Actinomycetota</taxon>
        <taxon>Actinomycetes</taxon>
        <taxon>Micromonosporales</taxon>
        <taxon>Micromonosporaceae</taxon>
        <taxon>Dactylosporangium</taxon>
    </lineage>
</organism>
<dbReference type="CDD" id="cd01136">
    <property type="entry name" value="ATPase_flagellum-secretory_path_III"/>
    <property type="match status" value="1"/>
</dbReference>
<evidence type="ECO:0000256" key="11">
    <source>
        <dbReference type="ARBA" id="ARBA00034006"/>
    </source>
</evidence>
<dbReference type="Pfam" id="PF00006">
    <property type="entry name" value="ATP-synt_ab"/>
    <property type="match status" value="1"/>
</dbReference>
<keyword evidence="14" id="KW-1185">Reference proteome</keyword>
<dbReference type="InterPro" id="IPR020003">
    <property type="entry name" value="ATPase_a/bsu_AS"/>
</dbReference>
<keyword evidence="5" id="KW-0547">Nucleotide-binding</keyword>
<dbReference type="PANTHER" id="PTHR15184">
    <property type="entry name" value="ATP SYNTHASE"/>
    <property type="match status" value="1"/>
</dbReference>
<dbReference type="EMBL" id="CP073720">
    <property type="protein sequence ID" value="UWP81514.1"/>
    <property type="molecule type" value="Genomic_DNA"/>
</dbReference>
<evidence type="ECO:0000256" key="4">
    <source>
        <dbReference type="ARBA" id="ARBA00022490"/>
    </source>
</evidence>
<keyword evidence="8" id="KW-1278">Translocase</keyword>